<dbReference type="STRING" id="135739.BTO32_17020"/>
<evidence type="ECO:0000256" key="10">
    <source>
        <dbReference type="ARBA" id="ARBA00023136"/>
    </source>
</evidence>
<dbReference type="OrthoDB" id="9804645at2"/>
<dbReference type="Proteomes" id="UP000189339">
    <property type="component" value="Unassembled WGS sequence"/>
</dbReference>
<dbReference type="GO" id="GO:0005886">
    <property type="term" value="C:plasma membrane"/>
    <property type="evidence" value="ECO:0007669"/>
    <property type="project" value="UniProtKB-ARBA"/>
</dbReference>
<keyword evidence="6 12" id="KW-0812">Transmembrane</keyword>
<dbReference type="FunFam" id="3.30.565.10:FF:000006">
    <property type="entry name" value="Sensor histidine kinase WalK"/>
    <property type="match status" value="1"/>
</dbReference>
<organism evidence="15 16">
    <name type="scientific">Marinobacter lutaoensis</name>
    <dbReference type="NCBI Taxonomy" id="135739"/>
    <lineage>
        <taxon>Bacteria</taxon>
        <taxon>Pseudomonadati</taxon>
        <taxon>Pseudomonadota</taxon>
        <taxon>Gammaproteobacteria</taxon>
        <taxon>Pseudomonadales</taxon>
        <taxon>Marinobacteraceae</taxon>
        <taxon>Marinobacter</taxon>
    </lineage>
</organism>
<dbReference type="PANTHER" id="PTHR45436">
    <property type="entry name" value="SENSOR HISTIDINE KINASE YKOH"/>
    <property type="match status" value="1"/>
</dbReference>
<evidence type="ECO:0000256" key="2">
    <source>
        <dbReference type="ARBA" id="ARBA00004370"/>
    </source>
</evidence>
<comment type="catalytic activity">
    <reaction evidence="1">
        <text>ATP + protein L-histidine = ADP + protein N-phospho-L-histidine.</text>
        <dbReference type="EC" id="2.7.13.3"/>
    </reaction>
</comment>
<protein>
    <recommendedName>
        <fullName evidence="3">histidine kinase</fullName>
        <ecNumber evidence="3">2.7.13.3</ecNumber>
    </recommendedName>
</protein>
<sequence length="501" mass="55008">MKLLSQLRTSTFQLALLYMVVFATSVFLLLAFIYWRTAGFMAAQTDETIEAEIAGLAEQYRSRGVNGLITIIRERVARDPNAKSIYLLTTDDFLKLAGNIDAWPKDSRSESGWINFTLDESVGWTGSTRLARARVFEVQGGLRLLVGRDVDELTNLKRVIEAAINWGMGITLALALLGGGLMSRSTTRRIEVINTTSRRIMNGHLSLRIPTRGTDDDFDQLAENLNQMLDRIVYLMEGIRHVSDSIAHDLRTPLTRLRNQLENTLITVNNEEAREHVGQAVAEADQLLATFNALLRIARLETRGNAADMKVVSLDELVTDACELYEAPAEDKQQVFEQSLEQGVMIEGDRDLLFQMVSNLIDNAIKYTPEHGRIAVAVRREGSEAIFEVSDSGIGIPDDEKEHVFQRFYRVGKSRSLPGNGLGLSLVSAVAEIHQGRIVLSDTYPGKAAPGLTVTVRMPAFTGVHKRIKATPADPGHAGSEGKAGAEATEGASGSGLETAQ</sequence>
<proteinExistence type="predicted"/>
<dbReference type="Gene3D" id="6.10.340.10">
    <property type="match status" value="1"/>
</dbReference>
<evidence type="ECO:0000256" key="12">
    <source>
        <dbReference type="SAM" id="Phobius"/>
    </source>
</evidence>
<feature type="region of interest" description="Disordered" evidence="11">
    <location>
        <begin position="470"/>
        <end position="501"/>
    </location>
</feature>
<dbReference type="InterPro" id="IPR003594">
    <property type="entry name" value="HATPase_dom"/>
</dbReference>
<dbReference type="GO" id="GO:0000155">
    <property type="term" value="F:phosphorelay sensor kinase activity"/>
    <property type="evidence" value="ECO:0007669"/>
    <property type="project" value="InterPro"/>
</dbReference>
<evidence type="ECO:0000313" key="16">
    <source>
        <dbReference type="Proteomes" id="UP000189339"/>
    </source>
</evidence>
<keyword evidence="10 12" id="KW-0472">Membrane</keyword>
<evidence type="ECO:0000259" key="14">
    <source>
        <dbReference type="PROSITE" id="PS50885"/>
    </source>
</evidence>
<dbReference type="PANTHER" id="PTHR45436:SF8">
    <property type="entry name" value="HISTIDINE KINASE"/>
    <property type="match status" value="1"/>
</dbReference>
<dbReference type="InterPro" id="IPR005467">
    <property type="entry name" value="His_kinase_dom"/>
</dbReference>
<evidence type="ECO:0000256" key="3">
    <source>
        <dbReference type="ARBA" id="ARBA00012438"/>
    </source>
</evidence>
<dbReference type="Pfam" id="PF00672">
    <property type="entry name" value="HAMP"/>
    <property type="match status" value="1"/>
</dbReference>
<evidence type="ECO:0000256" key="4">
    <source>
        <dbReference type="ARBA" id="ARBA00022553"/>
    </source>
</evidence>
<dbReference type="EC" id="2.7.13.3" evidence="3"/>
<dbReference type="SMART" id="SM00387">
    <property type="entry name" value="HATPase_c"/>
    <property type="match status" value="1"/>
</dbReference>
<dbReference type="SMART" id="SM00388">
    <property type="entry name" value="HisKA"/>
    <property type="match status" value="1"/>
</dbReference>
<keyword evidence="9" id="KW-0902">Two-component regulatory system</keyword>
<dbReference type="PROSITE" id="PS50109">
    <property type="entry name" value="HIS_KIN"/>
    <property type="match status" value="1"/>
</dbReference>
<dbReference type="SMART" id="SM00304">
    <property type="entry name" value="HAMP"/>
    <property type="match status" value="1"/>
</dbReference>
<dbReference type="CDD" id="cd06225">
    <property type="entry name" value="HAMP"/>
    <property type="match status" value="1"/>
</dbReference>
<dbReference type="Gene3D" id="3.30.565.10">
    <property type="entry name" value="Histidine kinase-like ATPase, C-terminal domain"/>
    <property type="match status" value="1"/>
</dbReference>
<keyword evidence="5" id="KW-0808">Transferase</keyword>
<comment type="subcellular location">
    <subcellularLocation>
        <location evidence="2">Membrane</location>
    </subcellularLocation>
</comment>
<dbReference type="PRINTS" id="PR00344">
    <property type="entry name" value="BCTRLSENSOR"/>
</dbReference>
<evidence type="ECO:0000256" key="6">
    <source>
        <dbReference type="ARBA" id="ARBA00022692"/>
    </source>
</evidence>
<dbReference type="SUPFAM" id="SSF55874">
    <property type="entry name" value="ATPase domain of HSP90 chaperone/DNA topoisomerase II/histidine kinase"/>
    <property type="match status" value="1"/>
</dbReference>
<dbReference type="InterPro" id="IPR036890">
    <property type="entry name" value="HATPase_C_sf"/>
</dbReference>
<keyword evidence="7 15" id="KW-0418">Kinase</keyword>
<dbReference type="AlphaFoldDB" id="A0A1V2DNS5"/>
<dbReference type="InterPro" id="IPR004358">
    <property type="entry name" value="Sig_transdc_His_kin-like_C"/>
</dbReference>
<dbReference type="SUPFAM" id="SSF47384">
    <property type="entry name" value="Homodimeric domain of signal transducing histidine kinase"/>
    <property type="match status" value="1"/>
</dbReference>
<reference evidence="15 16" key="1">
    <citation type="submission" date="2016-12" db="EMBL/GenBank/DDBJ databases">
        <title>Marinobacter lutaoensis whole genome sequencing.</title>
        <authorList>
            <person name="Verma A."/>
            <person name="Krishnamurthi S."/>
        </authorList>
    </citation>
    <scope>NUCLEOTIDE SEQUENCE [LARGE SCALE GENOMIC DNA]</scope>
    <source>
        <strain evidence="15 16">T5054</strain>
    </source>
</reference>
<evidence type="ECO:0000313" key="15">
    <source>
        <dbReference type="EMBL" id="ONF42267.1"/>
    </source>
</evidence>
<dbReference type="InterPro" id="IPR036097">
    <property type="entry name" value="HisK_dim/P_sf"/>
</dbReference>
<feature type="domain" description="HAMP" evidence="14">
    <location>
        <begin position="184"/>
        <end position="237"/>
    </location>
</feature>
<name>A0A1V2DNS5_9GAMM</name>
<dbReference type="PROSITE" id="PS50885">
    <property type="entry name" value="HAMP"/>
    <property type="match status" value="1"/>
</dbReference>
<dbReference type="Pfam" id="PF00512">
    <property type="entry name" value="HisKA"/>
    <property type="match status" value="1"/>
</dbReference>
<gene>
    <name evidence="15" type="ORF">BTO32_17020</name>
</gene>
<accession>A0A1V2DNS5</accession>
<dbReference type="InterPro" id="IPR003661">
    <property type="entry name" value="HisK_dim/P_dom"/>
</dbReference>
<evidence type="ECO:0000256" key="9">
    <source>
        <dbReference type="ARBA" id="ARBA00023012"/>
    </source>
</evidence>
<dbReference type="InterPro" id="IPR050428">
    <property type="entry name" value="TCS_sensor_his_kinase"/>
</dbReference>
<dbReference type="InterPro" id="IPR003660">
    <property type="entry name" value="HAMP_dom"/>
</dbReference>
<dbReference type="RefSeq" id="WP_076725860.1">
    <property type="nucleotide sequence ID" value="NZ_MSCW01000012.1"/>
</dbReference>
<keyword evidence="4" id="KW-0597">Phosphoprotein</keyword>
<feature type="compositionally biased region" description="Low complexity" evidence="11">
    <location>
        <begin position="476"/>
        <end position="501"/>
    </location>
</feature>
<feature type="domain" description="Histidine kinase" evidence="13">
    <location>
        <begin position="245"/>
        <end position="462"/>
    </location>
</feature>
<evidence type="ECO:0000256" key="5">
    <source>
        <dbReference type="ARBA" id="ARBA00022679"/>
    </source>
</evidence>
<feature type="transmembrane region" description="Helical" evidence="12">
    <location>
        <begin position="12"/>
        <end position="35"/>
    </location>
</feature>
<dbReference type="EMBL" id="MSCW01000012">
    <property type="protein sequence ID" value="ONF42267.1"/>
    <property type="molecule type" value="Genomic_DNA"/>
</dbReference>
<comment type="caution">
    <text evidence="15">The sequence shown here is derived from an EMBL/GenBank/DDBJ whole genome shotgun (WGS) entry which is preliminary data.</text>
</comment>
<dbReference type="CDD" id="cd00082">
    <property type="entry name" value="HisKA"/>
    <property type="match status" value="1"/>
</dbReference>
<dbReference type="CDD" id="cd00075">
    <property type="entry name" value="HATPase"/>
    <property type="match status" value="1"/>
</dbReference>
<keyword evidence="8 12" id="KW-1133">Transmembrane helix</keyword>
<evidence type="ECO:0000256" key="1">
    <source>
        <dbReference type="ARBA" id="ARBA00000085"/>
    </source>
</evidence>
<evidence type="ECO:0000256" key="7">
    <source>
        <dbReference type="ARBA" id="ARBA00022777"/>
    </source>
</evidence>
<keyword evidence="16" id="KW-1185">Reference proteome</keyword>
<evidence type="ECO:0000259" key="13">
    <source>
        <dbReference type="PROSITE" id="PS50109"/>
    </source>
</evidence>
<dbReference type="Gene3D" id="1.10.287.130">
    <property type="match status" value="1"/>
</dbReference>
<dbReference type="Pfam" id="PF02518">
    <property type="entry name" value="HATPase_c"/>
    <property type="match status" value="1"/>
</dbReference>
<evidence type="ECO:0000256" key="11">
    <source>
        <dbReference type="SAM" id="MobiDB-lite"/>
    </source>
</evidence>
<evidence type="ECO:0000256" key="8">
    <source>
        <dbReference type="ARBA" id="ARBA00022989"/>
    </source>
</evidence>
<dbReference type="SUPFAM" id="SSF158472">
    <property type="entry name" value="HAMP domain-like"/>
    <property type="match status" value="1"/>
</dbReference>